<dbReference type="RefSeq" id="WP_038607553.1">
    <property type="nucleotide sequence ID" value="NZ_CP008944.1"/>
</dbReference>
<dbReference type="InterPro" id="IPR027417">
    <property type="entry name" value="P-loop_NTPase"/>
</dbReference>
<proteinExistence type="inferred from homology"/>
<dbReference type="NCBIfam" id="TIGR00150">
    <property type="entry name" value="T6A_YjeE"/>
    <property type="match status" value="1"/>
</dbReference>
<comment type="function">
    <text evidence="10">Required for the formation of a threonylcarbamoyl group on adenosine at position 37 (t(6)A37) in tRNAs that read codons beginning with adenine. Is involved in the transfer of the threonylcarbamoyl moiety of threonylcarbamoyl-AMP (TC-AMP) to the N6 group of A37, together with TsaD and TsaB. TsaE seems to play an indirect role in the t(6)A biosynthesis pathway, possibly in regulating the core enzymatic function of TsaD.</text>
</comment>
<evidence type="ECO:0000256" key="1">
    <source>
        <dbReference type="ARBA" id="ARBA00004496"/>
    </source>
</evidence>
<dbReference type="PANTHER" id="PTHR33540">
    <property type="entry name" value="TRNA THREONYLCARBAMOYLADENOSINE BIOSYNTHESIS PROTEIN TSAE"/>
    <property type="match status" value="1"/>
</dbReference>
<organism evidence="12 13">
    <name type="scientific">Corynebacterium atypicum</name>
    <dbReference type="NCBI Taxonomy" id="191610"/>
    <lineage>
        <taxon>Bacteria</taxon>
        <taxon>Bacillati</taxon>
        <taxon>Actinomycetota</taxon>
        <taxon>Actinomycetes</taxon>
        <taxon>Mycobacteriales</taxon>
        <taxon>Corynebacteriaceae</taxon>
        <taxon>Corynebacterium</taxon>
    </lineage>
</organism>
<dbReference type="Proteomes" id="UP000028504">
    <property type="component" value="Chromosome"/>
</dbReference>
<evidence type="ECO:0000256" key="4">
    <source>
        <dbReference type="ARBA" id="ARBA00022490"/>
    </source>
</evidence>
<evidence type="ECO:0000256" key="9">
    <source>
        <dbReference type="ARBA" id="ARBA00022842"/>
    </source>
</evidence>
<evidence type="ECO:0000256" key="2">
    <source>
        <dbReference type="ARBA" id="ARBA00007599"/>
    </source>
</evidence>
<comment type="subcellular location">
    <subcellularLocation>
        <location evidence="1">Cytoplasm</location>
    </subcellularLocation>
</comment>
<name>A0ABM5QLL5_9CORY</name>
<reference evidence="12 13" key="1">
    <citation type="submission" date="2014-07" db="EMBL/GenBank/DDBJ databases">
        <title>Complete genome sequence of Corynebacterium atypicum DSM 44849: identifiction of the mycolic acid biosynthesis genes.</title>
        <authorList>
            <person name="Tippelt A."/>
            <person name="Mollmann S."/>
            <person name="Albersmeier A."/>
            <person name="Jaenicke S."/>
            <person name="Ruckert C."/>
            <person name="Tauch A."/>
        </authorList>
    </citation>
    <scope>NUCLEOTIDE SEQUENCE [LARGE SCALE GENOMIC DNA]</scope>
    <source>
        <strain evidence="12 13">R2070</strain>
    </source>
</reference>
<keyword evidence="4" id="KW-0963">Cytoplasm</keyword>
<keyword evidence="9" id="KW-0460">Magnesium</keyword>
<comment type="similarity">
    <text evidence="2">Belongs to the TsaE family.</text>
</comment>
<keyword evidence="7" id="KW-0547">Nucleotide-binding</keyword>
<evidence type="ECO:0000256" key="11">
    <source>
        <dbReference type="ARBA" id="ARBA00032441"/>
    </source>
</evidence>
<dbReference type="SUPFAM" id="SSF52540">
    <property type="entry name" value="P-loop containing nucleoside triphosphate hydrolases"/>
    <property type="match status" value="1"/>
</dbReference>
<keyword evidence="6" id="KW-0479">Metal-binding</keyword>
<evidence type="ECO:0000256" key="8">
    <source>
        <dbReference type="ARBA" id="ARBA00022840"/>
    </source>
</evidence>
<evidence type="ECO:0000256" key="5">
    <source>
        <dbReference type="ARBA" id="ARBA00022694"/>
    </source>
</evidence>
<evidence type="ECO:0000256" key="7">
    <source>
        <dbReference type="ARBA" id="ARBA00022741"/>
    </source>
</evidence>
<dbReference type="Gene3D" id="3.40.50.300">
    <property type="entry name" value="P-loop containing nucleotide triphosphate hydrolases"/>
    <property type="match status" value="1"/>
</dbReference>
<evidence type="ECO:0000313" key="13">
    <source>
        <dbReference type="Proteomes" id="UP000028504"/>
    </source>
</evidence>
<evidence type="ECO:0000256" key="6">
    <source>
        <dbReference type="ARBA" id="ARBA00022723"/>
    </source>
</evidence>
<dbReference type="Pfam" id="PF02367">
    <property type="entry name" value="TsaE"/>
    <property type="match status" value="1"/>
</dbReference>
<keyword evidence="13" id="KW-1185">Reference proteome</keyword>
<evidence type="ECO:0000256" key="10">
    <source>
        <dbReference type="ARBA" id="ARBA00024908"/>
    </source>
</evidence>
<protein>
    <recommendedName>
        <fullName evidence="3">tRNA threonylcarbamoyladenosine biosynthesis protein TsaE</fullName>
    </recommendedName>
    <alternativeName>
        <fullName evidence="11">t(6)A37 threonylcarbamoyladenosine biosynthesis protein TsaE</fullName>
    </alternativeName>
</protein>
<dbReference type="PANTHER" id="PTHR33540:SF2">
    <property type="entry name" value="TRNA THREONYLCARBAMOYLADENOSINE BIOSYNTHESIS PROTEIN TSAE"/>
    <property type="match status" value="1"/>
</dbReference>
<evidence type="ECO:0000256" key="3">
    <source>
        <dbReference type="ARBA" id="ARBA00019010"/>
    </source>
</evidence>
<dbReference type="EMBL" id="CP008944">
    <property type="protein sequence ID" value="AIG63712.1"/>
    <property type="molecule type" value="Genomic_DNA"/>
</dbReference>
<keyword evidence="5" id="KW-0819">tRNA processing</keyword>
<keyword evidence="8 12" id="KW-0067">ATP-binding</keyword>
<accession>A0ABM5QLL5</accession>
<gene>
    <name evidence="12" type="ORF">CATYP_02335</name>
</gene>
<dbReference type="GO" id="GO:0005524">
    <property type="term" value="F:ATP binding"/>
    <property type="evidence" value="ECO:0007669"/>
    <property type="project" value="UniProtKB-KW"/>
</dbReference>
<sequence length="170" mass="18068">MRPEFLAHGRVRAEEAEDTRELGRRLGEALEAGDVVVLSGPLGAGKTTFTQGIARGMGVRGRVTSPTFTIAREHRPQAEGPALVHVDAYRLLGESAEEAPAQQDLAFALDSLDLDSELDQAAVVMEWGAGLAGYLAGAYLLVELDRTTAAAANPDSEARFISWAWCTSSG</sequence>
<dbReference type="InterPro" id="IPR003442">
    <property type="entry name" value="T6A_TsaE"/>
</dbReference>
<evidence type="ECO:0000313" key="12">
    <source>
        <dbReference type="EMBL" id="AIG63712.1"/>
    </source>
</evidence>